<accession>A0A1S8CQD4</accession>
<dbReference type="AlphaFoldDB" id="A0A1S8CQD4"/>
<dbReference type="STRING" id="2034155.BMI79_02915"/>
<evidence type="ECO:0000313" key="2">
    <source>
        <dbReference type="Proteomes" id="UP000216021"/>
    </source>
</evidence>
<proteinExistence type="predicted"/>
<organism evidence="1 2">
    <name type="scientific">Serratia oryzae</name>
    <dbReference type="NCBI Taxonomy" id="2034155"/>
    <lineage>
        <taxon>Bacteria</taxon>
        <taxon>Pseudomonadati</taxon>
        <taxon>Pseudomonadota</taxon>
        <taxon>Gammaproteobacteria</taxon>
        <taxon>Enterobacterales</taxon>
        <taxon>Yersiniaceae</taxon>
        <taxon>Serratia</taxon>
    </lineage>
</organism>
<evidence type="ECO:0000313" key="1">
    <source>
        <dbReference type="EMBL" id="OMQ27292.1"/>
    </source>
</evidence>
<comment type="caution">
    <text evidence="1">The sequence shown here is derived from an EMBL/GenBank/DDBJ whole genome shotgun (WGS) entry which is preliminary data.</text>
</comment>
<sequence>MEQRLHLLCQGGVIDSEVRDGMLRVLDALDNRWSIPVRNEQGVMALTHMASALMRSKQHIVIQALDEELQREMCEAEIYPQLLLIHRDLLQVSGHQAHPNEEGYLLANLYSLLQAQNPH</sequence>
<dbReference type="InterPro" id="IPR036634">
    <property type="entry name" value="PRD_sf"/>
</dbReference>
<dbReference type="EMBL" id="MOXD01000001">
    <property type="protein sequence ID" value="OMQ27292.1"/>
    <property type="molecule type" value="Genomic_DNA"/>
</dbReference>
<dbReference type="OrthoDB" id="6447514at2"/>
<keyword evidence="2" id="KW-1185">Reference proteome</keyword>
<name>A0A1S8CQD4_9GAMM</name>
<protein>
    <submittedName>
        <fullName evidence="1">PRD domain-containing protein</fullName>
    </submittedName>
</protein>
<dbReference type="Proteomes" id="UP000216021">
    <property type="component" value="Unassembled WGS sequence"/>
</dbReference>
<dbReference type="SUPFAM" id="SSF63520">
    <property type="entry name" value="PTS-regulatory domain, PRD"/>
    <property type="match status" value="1"/>
</dbReference>
<reference evidence="1 2" key="1">
    <citation type="submission" date="2016-11" db="EMBL/GenBank/DDBJ databases">
        <title>Rahnella oryzae sp. nov., isolated from rice root.</title>
        <authorList>
            <person name="Zhang X.-X."/>
            <person name="Zhang J."/>
        </authorList>
    </citation>
    <scope>NUCLEOTIDE SEQUENCE [LARGE SCALE GENOMIC DNA]</scope>
    <source>
        <strain evidence="1 2">J11-6</strain>
    </source>
</reference>
<dbReference type="GO" id="GO:0006355">
    <property type="term" value="P:regulation of DNA-templated transcription"/>
    <property type="evidence" value="ECO:0007669"/>
    <property type="project" value="InterPro"/>
</dbReference>
<gene>
    <name evidence="1" type="ORF">BMI79_02915</name>
</gene>
<dbReference type="Gene3D" id="1.10.1790.10">
    <property type="entry name" value="PRD domain"/>
    <property type="match status" value="1"/>
</dbReference>
<dbReference type="RefSeq" id="WP_076940327.1">
    <property type="nucleotide sequence ID" value="NZ_MOXD01000001.1"/>
</dbReference>